<feature type="transmembrane region" description="Helical" evidence="1">
    <location>
        <begin position="143"/>
        <end position="162"/>
    </location>
</feature>
<feature type="transmembrane region" description="Helical" evidence="1">
    <location>
        <begin position="168"/>
        <end position="186"/>
    </location>
</feature>
<dbReference type="SMART" id="SM00014">
    <property type="entry name" value="acidPPc"/>
    <property type="match status" value="1"/>
</dbReference>
<sequence length="211" mass="23665">MLEIVSQFDVASFHWFNGWAFWRPWIDAVIVFSAVFLGWWMLTGLVAFGLFTLSPLSTVFPSFRPFRKRNWEMIGVALIAAGIARFGVAELIRFFYDQMRPFEVLSDVHQLLFRDGGGSFPSGHATFYFAVAAVVWRYYPKTSILFFLAALNLSLARVQAGVHWPSDIAGGAIVGLGIGFLTHWLAGKYFKSKPAPYFASPPNRPGENQGV</sequence>
<protein>
    <submittedName>
        <fullName evidence="3">Phosphatase PAP2 family protein</fullName>
    </submittedName>
</protein>
<keyword evidence="1" id="KW-0472">Membrane</keyword>
<name>A0A932YYQ2_9BACT</name>
<evidence type="ECO:0000256" key="1">
    <source>
        <dbReference type="SAM" id="Phobius"/>
    </source>
</evidence>
<evidence type="ECO:0000313" key="3">
    <source>
        <dbReference type="EMBL" id="MBI4132711.1"/>
    </source>
</evidence>
<feature type="domain" description="Phosphatidic acid phosphatase type 2/haloperoxidase" evidence="2">
    <location>
        <begin position="74"/>
        <end position="183"/>
    </location>
</feature>
<accession>A0A932YYQ2</accession>
<proteinExistence type="predicted"/>
<dbReference type="InterPro" id="IPR000326">
    <property type="entry name" value="PAP2/HPO"/>
</dbReference>
<feature type="transmembrane region" description="Helical" evidence="1">
    <location>
        <begin position="25"/>
        <end position="53"/>
    </location>
</feature>
<evidence type="ECO:0000313" key="4">
    <source>
        <dbReference type="Proteomes" id="UP000756703"/>
    </source>
</evidence>
<dbReference type="Pfam" id="PF01569">
    <property type="entry name" value="PAP2"/>
    <property type="match status" value="1"/>
</dbReference>
<dbReference type="Gene3D" id="1.20.144.10">
    <property type="entry name" value="Phosphatidic acid phosphatase type 2/haloperoxidase"/>
    <property type="match status" value="1"/>
</dbReference>
<dbReference type="PANTHER" id="PTHR14969:SF13">
    <property type="entry name" value="AT30094P"/>
    <property type="match status" value="1"/>
</dbReference>
<keyword evidence="1" id="KW-0812">Transmembrane</keyword>
<dbReference type="InterPro" id="IPR036938">
    <property type="entry name" value="PAP2/HPO_sf"/>
</dbReference>
<dbReference type="SUPFAM" id="SSF48317">
    <property type="entry name" value="Acid phosphatase/Vanadium-dependent haloperoxidase"/>
    <property type="match status" value="1"/>
</dbReference>
<gene>
    <name evidence="3" type="ORF">HY473_01250</name>
</gene>
<dbReference type="AlphaFoldDB" id="A0A932YYQ2"/>
<dbReference type="EMBL" id="JACQMI010000010">
    <property type="protein sequence ID" value="MBI4132711.1"/>
    <property type="molecule type" value="Genomic_DNA"/>
</dbReference>
<evidence type="ECO:0000259" key="2">
    <source>
        <dbReference type="SMART" id="SM00014"/>
    </source>
</evidence>
<organism evidence="3 4">
    <name type="scientific">Candidatus Sungiibacteriota bacterium</name>
    <dbReference type="NCBI Taxonomy" id="2750080"/>
    <lineage>
        <taxon>Bacteria</taxon>
        <taxon>Candidatus Sungiibacteriota</taxon>
    </lineage>
</organism>
<dbReference type="Proteomes" id="UP000756703">
    <property type="component" value="Unassembled WGS sequence"/>
</dbReference>
<feature type="transmembrane region" description="Helical" evidence="1">
    <location>
        <begin position="74"/>
        <end position="96"/>
    </location>
</feature>
<comment type="caution">
    <text evidence="3">The sequence shown here is derived from an EMBL/GenBank/DDBJ whole genome shotgun (WGS) entry which is preliminary data.</text>
</comment>
<reference evidence="3" key="1">
    <citation type="submission" date="2020-07" db="EMBL/GenBank/DDBJ databases">
        <title>Huge and variable diversity of episymbiotic CPR bacteria and DPANN archaea in groundwater ecosystems.</title>
        <authorList>
            <person name="He C.Y."/>
            <person name="Keren R."/>
            <person name="Whittaker M."/>
            <person name="Farag I.F."/>
            <person name="Doudna J."/>
            <person name="Cate J.H.D."/>
            <person name="Banfield J.F."/>
        </authorList>
    </citation>
    <scope>NUCLEOTIDE SEQUENCE</scope>
    <source>
        <strain evidence="3">NC_groundwater_1225_Ag_S-0.1um_56_177</strain>
    </source>
</reference>
<keyword evidence="1" id="KW-1133">Transmembrane helix</keyword>
<dbReference type="PANTHER" id="PTHR14969">
    <property type="entry name" value="SPHINGOSINE-1-PHOSPHATE PHOSPHOHYDROLASE"/>
    <property type="match status" value="1"/>
</dbReference>